<dbReference type="VEuPathDB" id="FungiDB:GGTG_07103"/>
<feature type="compositionally biased region" description="Polar residues" evidence="1">
    <location>
        <begin position="911"/>
        <end position="920"/>
    </location>
</feature>
<reference evidence="4" key="1">
    <citation type="submission" date="2010-07" db="EMBL/GenBank/DDBJ databases">
        <title>The genome sequence of Gaeumannomyces graminis var. tritici strain R3-111a-1.</title>
        <authorList>
            <consortium name="The Broad Institute Genome Sequencing Platform"/>
            <person name="Ma L.-J."/>
            <person name="Dead R."/>
            <person name="Young S."/>
            <person name="Zeng Q."/>
            <person name="Koehrsen M."/>
            <person name="Alvarado L."/>
            <person name="Berlin A."/>
            <person name="Chapman S.B."/>
            <person name="Chen Z."/>
            <person name="Freedman E."/>
            <person name="Gellesch M."/>
            <person name="Goldberg J."/>
            <person name="Griggs A."/>
            <person name="Gujja S."/>
            <person name="Heilman E.R."/>
            <person name="Heiman D."/>
            <person name="Hepburn T."/>
            <person name="Howarth C."/>
            <person name="Jen D."/>
            <person name="Larson L."/>
            <person name="Mehta T."/>
            <person name="Neiman D."/>
            <person name="Pearson M."/>
            <person name="Roberts A."/>
            <person name="Saif S."/>
            <person name="Shea T."/>
            <person name="Shenoy N."/>
            <person name="Sisk P."/>
            <person name="Stolte C."/>
            <person name="Sykes S."/>
            <person name="Walk T."/>
            <person name="White J."/>
            <person name="Yandava C."/>
            <person name="Haas B."/>
            <person name="Nusbaum C."/>
            <person name="Birren B."/>
        </authorList>
    </citation>
    <scope>NUCLEOTIDE SEQUENCE [LARGE SCALE GENOMIC DNA]</scope>
    <source>
        <strain evidence="4">R3-111a-1</strain>
    </source>
</reference>
<feature type="region of interest" description="Disordered" evidence="1">
    <location>
        <begin position="575"/>
        <end position="674"/>
    </location>
</feature>
<feature type="compositionally biased region" description="Acidic residues" evidence="1">
    <location>
        <begin position="577"/>
        <end position="592"/>
    </location>
</feature>
<reference evidence="3" key="5">
    <citation type="submission" date="2018-04" db="UniProtKB">
        <authorList>
            <consortium name="EnsemblFungi"/>
        </authorList>
    </citation>
    <scope>IDENTIFICATION</scope>
    <source>
        <strain evidence="3">R3-111a-1</strain>
    </source>
</reference>
<protein>
    <submittedName>
        <fullName evidence="2 3">Uncharacterized protein</fullName>
    </submittedName>
</protein>
<organism evidence="2">
    <name type="scientific">Gaeumannomyces tritici (strain R3-111a-1)</name>
    <name type="common">Wheat and barley take-all root rot fungus</name>
    <name type="synonym">Gaeumannomyces graminis var. tritici</name>
    <dbReference type="NCBI Taxonomy" id="644352"/>
    <lineage>
        <taxon>Eukaryota</taxon>
        <taxon>Fungi</taxon>
        <taxon>Dikarya</taxon>
        <taxon>Ascomycota</taxon>
        <taxon>Pezizomycotina</taxon>
        <taxon>Sordariomycetes</taxon>
        <taxon>Sordariomycetidae</taxon>
        <taxon>Magnaporthales</taxon>
        <taxon>Magnaporthaceae</taxon>
        <taxon>Gaeumannomyces</taxon>
    </lineage>
</organism>
<feature type="compositionally biased region" description="Acidic residues" evidence="1">
    <location>
        <begin position="606"/>
        <end position="650"/>
    </location>
</feature>
<evidence type="ECO:0000313" key="3">
    <source>
        <dbReference type="EnsemblFungi" id="EJT77191"/>
    </source>
</evidence>
<reference evidence="3" key="4">
    <citation type="journal article" date="2015" name="G3 (Bethesda)">
        <title>Genome sequences of three phytopathogenic species of the Magnaporthaceae family of fungi.</title>
        <authorList>
            <person name="Okagaki L.H."/>
            <person name="Nunes C.C."/>
            <person name="Sailsbery J."/>
            <person name="Clay B."/>
            <person name="Brown D."/>
            <person name="John T."/>
            <person name="Oh Y."/>
            <person name="Young N."/>
            <person name="Fitzgerald M."/>
            <person name="Haas B.J."/>
            <person name="Zeng Q."/>
            <person name="Young S."/>
            <person name="Adiconis X."/>
            <person name="Fan L."/>
            <person name="Levin J.Z."/>
            <person name="Mitchell T.K."/>
            <person name="Okubara P.A."/>
            <person name="Farman M.L."/>
            <person name="Kohn L.M."/>
            <person name="Birren B."/>
            <person name="Ma L.-J."/>
            <person name="Dean R.A."/>
        </authorList>
    </citation>
    <scope>NUCLEOTIDE SEQUENCE</scope>
    <source>
        <strain evidence="3">R3-111a-1</strain>
    </source>
</reference>
<name>J3P0Q8_GAET3</name>
<dbReference type="STRING" id="644352.J3P0Q8"/>
<feature type="compositionally biased region" description="Basic residues" evidence="1">
    <location>
        <begin position="1080"/>
        <end position="1091"/>
    </location>
</feature>
<feature type="compositionally biased region" description="Polar residues" evidence="1">
    <location>
        <begin position="1023"/>
        <end position="1038"/>
    </location>
</feature>
<gene>
    <name evidence="3" type="primary">20347561</name>
    <name evidence="2" type="ORF">GGTG_07103</name>
</gene>
<sequence>MAVCGKLTEASDGRIGTSALLDKMHAPEVLERRKAAQALNDGSPESLAKKIGLVPNIPTIIDSLQKKKIDQDEEMQILVAAEKALQDEGASSSKGIQPYKRRRIVSSELMGNTKYYMAKTSDVLHPALGELSLSTRSFKRRVTPTTVGNRRFDLISSLSSFNILTAEIVKYLHPREVLTLYSISRVFHATWNASELSFARIMASFVDPAAAVAFPWEIYRDYLIRNPKGYIDIDYTQPSWTRGRDIDKPEEWEKKVSSCRGVSLDAQNSRAADPGLGKPDSSAAEPGLKTAVPAKPGSRFCAGMAWVNMLAQRERQSRDILAIMARKGHRVPPDTRWVLRKLWLLLDCSTSDDRARLMATWSDLDLFLAEIFFIKLSMIFTDPISGGGSTDLTDLMLGQPTGLRCLWQLLRRKRFRADLMEILRLQLMFEHEVTQSEARGKTILGIPVALVGIVHTEGWGHGDKHLMQPAELVAIESLRRGLALETKAAEMMSWGRRDHDSGLQLVPKLEEIYMSDDELGPAPAGIDGRAGNVPLEANDWMPHHCMRAVFDTLSPDEQLAVIAVEEDELLKAQAWLPEDDLSDEDDENDDDVYGNVMDGFGGSGDGVEDDGDDVEDNGDDVEDNMDDLEDDGDDEYDSDEDDDDWDDDNGGDGAANPNIQGPPAPAPAGSGLLQSTMVSFTTQFVTLPAPNVGPVASSNNTNVNSAPQHSGPQNQAAGDAQPSPSPGQFFVSFQSGGNPGGGGGGTAAAVPHGGTAGSQGLLGQDDSGWVHGPETAEFGTRNQDGAYMVPRGTPSTRLRYHQPAPALCVSKEAQSPGAPPCVGTSMQETVDLHLDDYSQIIEQWQARHGSARAIAARAAAAAAAAAEPSVASPRRMGAAVQGNSSVGTPLNTFGSSIMTPAAPDGGPNPASPTGRSNDQQAEPREASSPQDVAMADPSTTPQQGEDYDPAAGLPDSMDMNIFAVAVDSYHENAKSTDLRLDNKSAAAAAATTATPLLSLVEGMEHGNGAGACVGKTPDPHAQPQEQQQGKEPSSSTNELYDPWPTDDDGGDDNDEDDEDDDTSSSGDDDAASDGGGGPGKKPKTKKKKRRNPQALGRIVRQREPRVEVLDHVGRKWGFKHSGSDSDVEHRHVYEELDPEQTPYEYRQY</sequence>
<dbReference type="OrthoDB" id="4966at2759"/>
<reference evidence="2" key="3">
    <citation type="submission" date="2010-09" db="EMBL/GenBank/DDBJ databases">
        <title>Annotation of Gaeumannomyces graminis var. tritici R3-111a-1.</title>
        <authorList>
            <consortium name="The Broad Institute Genome Sequencing Platform"/>
            <person name="Ma L.-J."/>
            <person name="Dead R."/>
            <person name="Young S.K."/>
            <person name="Zeng Q."/>
            <person name="Gargeya S."/>
            <person name="Fitzgerald M."/>
            <person name="Haas B."/>
            <person name="Abouelleil A."/>
            <person name="Alvarado L."/>
            <person name="Arachchi H.M."/>
            <person name="Berlin A."/>
            <person name="Brown A."/>
            <person name="Chapman S.B."/>
            <person name="Chen Z."/>
            <person name="Dunbar C."/>
            <person name="Freedman E."/>
            <person name="Gearin G."/>
            <person name="Gellesch M."/>
            <person name="Goldberg J."/>
            <person name="Griggs A."/>
            <person name="Gujja S."/>
            <person name="Heiman D."/>
            <person name="Howarth C."/>
            <person name="Larson L."/>
            <person name="Lui A."/>
            <person name="MacDonald P.J.P."/>
            <person name="Mehta T."/>
            <person name="Montmayeur A."/>
            <person name="Murphy C."/>
            <person name="Neiman D."/>
            <person name="Pearson M."/>
            <person name="Priest M."/>
            <person name="Roberts A."/>
            <person name="Saif S."/>
            <person name="Shea T."/>
            <person name="Shenoy N."/>
            <person name="Sisk P."/>
            <person name="Stolte C."/>
            <person name="Sykes S."/>
            <person name="Yandava C."/>
            <person name="Wortman J."/>
            <person name="Nusbaum C."/>
            <person name="Birren B."/>
        </authorList>
    </citation>
    <scope>NUCLEOTIDE SEQUENCE</scope>
    <source>
        <strain evidence="2">R3-111a-1</strain>
    </source>
</reference>
<feature type="compositionally biased region" description="Polar residues" evidence="1">
    <location>
        <begin position="707"/>
        <end position="716"/>
    </location>
</feature>
<dbReference type="RefSeq" id="XP_009223191.1">
    <property type="nucleotide sequence ID" value="XM_009224927.1"/>
</dbReference>
<evidence type="ECO:0000313" key="4">
    <source>
        <dbReference type="Proteomes" id="UP000006039"/>
    </source>
</evidence>
<feature type="region of interest" description="Disordered" evidence="1">
    <location>
        <begin position="890"/>
        <end position="955"/>
    </location>
</feature>
<dbReference type="EMBL" id="GL385397">
    <property type="protein sequence ID" value="EJT77191.1"/>
    <property type="molecule type" value="Genomic_DNA"/>
</dbReference>
<dbReference type="HOGENOM" id="CLU_276812_0_0_1"/>
<feature type="region of interest" description="Disordered" evidence="1">
    <location>
        <begin position="268"/>
        <end position="288"/>
    </location>
</feature>
<feature type="region of interest" description="Disordered" evidence="1">
    <location>
        <begin position="1001"/>
        <end position="1102"/>
    </location>
</feature>
<dbReference type="AlphaFoldDB" id="J3P0Q8"/>
<evidence type="ECO:0000313" key="2">
    <source>
        <dbReference type="EMBL" id="EJT77191.1"/>
    </source>
</evidence>
<keyword evidence="4" id="KW-1185">Reference proteome</keyword>
<accession>J3P0Q8</accession>
<feature type="region of interest" description="Disordered" evidence="1">
    <location>
        <begin position="688"/>
        <end position="797"/>
    </location>
</feature>
<feature type="compositionally biased region" description="Low complexity" evidence="1">
    <location>
        <begin position="695"/>
        <end position="706"/>
    </location>
</feature>
<dbReference type="eggNOG" id="ENOG502SPGI">
    <property type="taxonomic scope" value="Eukaryota"/>
</dbReference>
<dbReference type="GeneID" id="20347561"/>
<dbReference type="EnsemblFungi" id="EJT77191">
    <property type="protein sequence ID" value="EJT77191"/>
    <property type="gene ID" value="GGTG_07103"/>
</dbReference>
<feature type="compositionally biased region" description="Acidic residues" evidence="1">
    <location>
        <begin position="1044"/>
        <end position="1071"/>
    </location>
</feature>
<reference evidence="2" key="2">
    <citation type="submission" date="2010-07" db="EMBL/GenBank/DDBJ databases">
        <authorList>
            <consortium name="The Broad Institute Genome Sequencing Platform"/>
            <consortium name="Broad Institute Genome Sequencing Center for Infectious Disease"/>
            <person name="Ma L.-J."/>
            <person name="Dead R."/>
            <person name="Young S."/>
            <person name="Zeng Q."/>
            <person name="Koehrsen M."/>
            <person name="Alvarado L."/>
            <person name="Berlin A."/>
            <person name="Chapman S.B."/>
            <person name="Chen Z."/>
            <person name="Freedman E."/>
            <person name="Gellesch M."/>
            <person name="Goldberg J."/>
            <person name="Griggs A."/>
            <person name="Gujja S."/>
            <person name="Heilman E.R."/>
            <person name="Heiman D."/>
            <person name="Hepburn T."/>
            <person name="Howarth C."/>
            <person name="Jen D."/>
            <person name="Larson L."/>
            <person name="Mehta T."/>
            <person name="Neiman D."/>
            <person name="Pearson M."/>
            <person name="Roberts A."/>
            <person name="Saif S."/>
            <person name="Shea T."/>
            <person name="Shenoy N."/>
            <person name="Sisk P."/>
            <person name="Stolte C."/>
            <person name="Sykes S."/>
            <person name="Walk T."/>
            <person name="White J."/>
            <person name="Yandava C."/>
            <person name="Haas B."/>
            <person name="Nusbaum C."/>
            <person name="Birren B."/>
        </authorList>
    </citation>
    <scope>NUCLEOTIDE SEQUENCE</scope>
    <source>
        <strain evidence="2">R3-111a-1</strain>
    </source>
</reference>
<dbReference type="Proteomes" id="UP000006039">
    <property type="component" value="Unassembled WGS sequence"/>
</dbReference>
<evidence type="ECO:0000256" key="1">
    <source>
        <dbReference type="SAM" id="MobiDB-lite"/>
    </source>
</evidence>
<proteinExistence type="predicted"/>
<feature type="compositionally biased region" description="Gly residues" evidence="1">
    <location>
        <begin position="737"/>
        <end position="746"/>
    </location>
</feature>